<dbReference type="GO" id="GO:0005886">
    <property type="term" value="C:plasma membrane"/>
    <property type="evidence" value="ECO:0007669"/>
    <property type="project" value="TreeGrafter"/>
</dbReference>
<dbReference type="PANTHER" id="PTHR45138">
    <property type="entry name" value="REGULATORY COMPONENTS OF SENSORY TRANSDUCTION SYSTEM"/>
    <property type="match status" value="1"/>
</dbReference>
<dbReference type="InterPro" id="IPR050469">
    <property type="entry name" value="Diguanylate_Cyclase"/>
</dbReference>
<dbReference type="InterPro" id="IPR035965">
    <property type="entry name" value="PAS-like_dom_sf"/>
</dbReference>
<dbReference type="RefSeq" id="WP_105743162.1">
    <property type="nucleotide sequence ID" value="NZ_PVBR01000013.1"/>
</dbReference>
<dbReference type="GO" id="GO:0052621">
    <property type="term" value="F:diguanylate cyclase activity"/>
    <property type="evidence" value="ECO:0007669"/>
    <property type="project" value="UniProtKB-EC"/>
</dbReference>
<dbReference type="PANTHER" id="PTHR45138:SF9">
    <property type="entry name" value="DIGUANYLATE CYCLASE DGCM-RELATED"/>
    <property type="match status" value="1"/>
</dbReference>
<name>A0A2S9INU8_9HYPH</name>
<dbReference type="SUPFAM" id="SSF55073">
    <property type="entry name" value="Nucleotide cyclase"/>
    <property type="match status" value="1"/>
</dbReference>
<dbReference type="Gene3D" id="3.30.70.270">
    <property type="match status" value="1"/>
</dbReference>
<accession>A0A2S9INU8</accession>
<dbReference type="InterPro" id="IPR029787">
    <property type="entry name" value="Nucleotide_cyclase"/>
</dbReference>
<dbReference type="EMBL" id="PVBR01000013">
    <property type="protein sequence ID" value="PRD42198.1"/>
    <property type="molecule type" value="Genomic_DNA"/>
</dbReference>
<dbReference type="SUPFAM" id="SSF55785">
    <property type="entry name" value="PYP-like sensor domain (PAS domain)"/>
    <property type="match status" value="1"/>
</dbReference>
<evidence type="ECO:0000313" key="2">
    <source>
        <dbReference type="EMBL" id="PRD42198.1"/>
    </source>
</evidence>
<dbReference type="Proteomes" id="UP000239434">
    <property type="component" value="Unassembled WGS sequence"/>
</dbReference>
<dbReference type="AlphaFoldDB" id="A0A2S9INU8"/>
<dbReference type="GO" id="GO:1902201">
    <property type="term" value="P:negative regulation of bacterial-type flagellum-dependent cell motility"/>
    <property type="evidence" value="ECO:0007669"/>
    <property type="project" value="TreeGrafter"/>
</dbReference>
<reference evidence="2 3" key="1">
    <citation type="submission" date="2018-02" db="EMBL/GenBank/DDBJ databases">
        <title>The draft genome of Phyllobacterium sp. 1N-3.</title>
        <authorList>
            <person name="Liu L."/>
            <person name="Li L."/>
            <person name="Zhang X."/>
            <person name="Wang T."/>
            <person name="Liang L."/>
        </authorList>
    </citation>
    <scope>NUCLEOTIDE SEQUENCE [LARGE SCALE GENOMIC DNA]</scope>
    <source>
        <strain evidence="2 3">1N-3</strain>
    </source>
</reference>
<evidence type="ECO:0000256" key="1">
    <source>
        <dbReference type="ARBA" id="ARBA00034247"/>
    </source>
</evidence>
<organism evidence="2 3">
    <name type="scientific">Phyllobacterium phragmitis</name>
    <dbReference type="NCBI Taxonomy" id="2670329"/>
    <lineage>
        <taxon>Bacteria</taxon>
        <taxon>Pseudomonadati</taxon>
        <taxon>Pseudomonadota</taxon>
        <taxon>Alphaproteobacteria</taxon>
        <taxon>Hyphomicrobiales</taxon>
        <taxon>Phyllobacteriaceae</taxon>
        <taxon>Phyllobacterium</taxon>
    </lineage>
</organism>
<evidence type="ECO:0008006" key="4">
    <source>
        <dbReference type="Google" id="ProtNLM"/>
    </source>
</evidence>
<dbReference type="InterPro" id="IPR043128">
    <property type="entry name" value="Rev_trsase/Diguanyl_cyclase"/>
</dbReference>
<sequence length="169" mass="18115">MVTQIKQNDLFGEQSGVGGKRLLQIEAIYDRVPVGLCFVNRSGILLTVNDCLCDIFGGEIQGIDRTTIEGRKLDSLLPHDRLPLNQDGAQRLAARILSATGSCELEHGGGPLARISVSIGFSVSAAGTGDALTSAGDLLKLADKALYRSKLQGRNRICCELPSWSEFNV</sequence>
<keyword evidence="3" id="KW-1185">Reference proteome</keyword>
<protein>
    <recommendedName>
        <fullName evidence="4">GGDEF domain-containing protein</fullName>
    </recommendedName>
</protein>
<dbReference type="GO" id="GO:0043709">
    <property type="term" value="P:cell adhesion involved in single-species biofilm formation"/>
    <property type="evidence" value="ECO:0007669"/>
    <property type="project" value="TreeGrafter"/>
</dbReference>
<gene>
    <name evidence="2" type="ORF">C5748_17185</name>
</gene>
<comment type="catalytic activity">
    <reaction evidence="1">
        <text>2 GTP = 3',3'-c-di-GMP + 2 diphosphate</text>
        <dbReference type="Rhea" id="RHEA:24898"/>
        <dbReference type="ChEBI" id="CHEBI:33019"/>
        <dbReference type="ChEBI" id="CHEBI:37565"/>
        <dbReference type="ChEBI" id="CHEBI:58805"/>
        <dbReference type="EC" id="2.7.7.65"/>
    </reaction>
</comment>
<proteinExistence type="predicted"/>
<evidence type="ECO:0000313" key="3">
    <source>
        <dbReference type="Proteomes" id="UP000239434"/>
    </source>
</evidence>
<comment type="caution">
    <text evidence="2">The sequence shown here is derived from an EMBL/GenBank/DDBJ whole genome shotgun (WGS) entry which is preliminary data.</text>
</comment>